<protein>
    <recommendedName>
        <fullName evidence="6">TonB-dependent receptor</fullName>
    </recommendedName>
</protein>
<organism evidence="4 5">
    <name type="scientific">Hymenobacter frigidus</name>
    <dbReference type="NCBI Taxonomy" id="1524095"/>
    <lineage>
        <taxon>Bacteria</taxon>
        <taxon>Pseudomonadati</taxon>
        <taxon>Bacteroidota</taxon>
        <taxon>Cytophagia</taxon>
        <taxon>Cytophagales</taxon>
        <taxon>Hymenobacteraceae</taxon>
        <taxon>Hymenobacter</taxon>
    </lineage>
</organism>
<reference evidence="5" key="1">
    <citation type="journal article" date="2019" name="Int. J. Syst. Evol. Microbiol.">
        <title>The Global Catalogue of Microorganisms (GCM) 10K type strain sequencing project: providing services to taxonomists for standard genome sequencing and annotation.</title>
        <authorList>
            <consortium name="The Broad Institute Genomics Platform"/>
            <consortium name="The Broad Institute Genome Sequencing Center for Infectious Disease"/>
            <person name="Wu L."/>
            <person name="Ma J."/>
        </authorList>
    </citation>
    <scope>NUCLEOTIDE SEQUENCE [LARGE SCALE GENOMIC DNA]</scope>
    <source>
        <strain evidence="5">CGMCC 1.14966</strain>
    </source>
</reference>
<keyword evidence="5" id="KW-1185">Reference proteome</keyword>
<dbReference type="EMBL" id="BMGY01000002">
    <property type="protein sequence ID" value="GGH79723.1"/>
    <property type="molecule type" value="Genomic_DNA"/>
</dbReference>
<comment type="subcellular location">
    <subcellularLocation>
        <location evidence="1">Cell outer membrane</location>
    </subcellularLocation>
</comment>
<dbReference type="InterPro" id="IPR036942">
    <property type="entry name" value="Beta-barrel_TonB_sf"/>
</dbReference>
<keyword evidence="2" id="KW-0472">Membrane</keyword>
<comment type="caution">
    <text evidence="4">The sequence shown here is derived from an EMBL/GenBank/DDBJ whole genome shotgun (WGS) entry which is preliminary data.</text>
</comment>
<name>A0ABQ1ZUM3_9BACT</name>
<evidence type="ECO:0000256" key="3">
    <source>
        <dbReference type="ARBA" id="ARBA00023237"/>
    </source>
</evidence>
<evidence type="ECO:0008006" key="6">
    <source>
        <dbReference type="Google" id="ProtNLM"/>
    </source>
</evidence>
<sequence length="108" mass="12061">MKEHATPRRRQAFGFEAKLSGTMLLAGAGHGAQAQVPVETLRCPVTPALTDTLRYQRLPDVVVTANRTATERHTLSVLANNLTDENYYEKRGYNLPGRNLTGRYTINF</sequence>
<dbReference type="Proteomes" id="UP000637774">
    <property type="component" value="Unassembled WGS sequence"/>
</dbReference>
<gene>
    <name evidence="4" type="ORF">GCM10011495_03880</name>
</gene>
<dbReference type="Gene3D" id="2.40.170.20">
    <property type="entry name" value="TonB-dependent receptor, beta-barrel domain"/>
    <property type="match status" value="1"/>
</dbReference>
<evidence type="ECO:0000256" key="2">
    <source>
        <dbReference type="ARBA" id="ARBA00023136"/>
    </source>
</evidence>
<dbReference type="RefSeq" id="WP_188560322.1">
    <property type="nucleotide sequence ID" value="NZ_BMGY01000002.1"/>
</dbReference>
<dbReference type="SUPFAM" id="SSF56935">
    <property type="entry name" value="Porins"/>
    <property type="match status" value="1"/>
</dbReference>
<evidence type="ECO:0000313" key="5">
    <source>
        <dbReference type="Proteomes" id="UP000637774"/>
    </source>
</evidence>
<evidence type="ECO:0000313" key="4">
    <source>
        <dbReference type="EMBL" id="GGH79723.1"/>
    </source>
</evidence>
<proteinExistence type="predicted"/>
<evidence type="ECO:0000256" key="1">
    <source>
        <dbReference type="ARBA" id="ARBA00004442"/>
    </source>
</evidence>
<accession>A0ABQ1ZUM3</accession>
<keyword evidence="3" id="KW-0998">Cell outer membrane</keyword>